<dbReference type="EMBL" id="KZ857442">
    <property type="protein sequence ID" value="RDX45043.1"/>
    <property type="molecule type" value="Genomic_DNA"/>
</dbReference>
<gene>
    <name evidence="2" type="ORF">OH76DRAFT_1358533</name>
</gene>
<dbReference type="OrthoDB" id="2801433at2759"/>
<reference evidence="2 3" key="1">
    <citation type="journal article" date="2018" name="Biotechnol. Biofuels">
        <title>Integrative visual omics of the white-rot fungus Polyporus brumalis exposes the biotechnological potential of its oxidative enzymes for delignifying raw plant biomass.</title>
        <authorList>
            <person name="Miyauchi S."/>
            <person name="Rancon A."/>
            <person name="Drula E."/>
            <person name="Hage H."/>
            <person name="Chaduli D."/>
            <person name="Favel A."/>
            <person name="Grisel S."/>
            <person name="Henrissat B."/>
            <person name="Herpoel-Gimbert I."/>
            <person name="Ruiz-Duenas F.J."/>
            <person name="Chevret D."/>
            <person name="Hainaut M."/>
            <person name="Lin J."/>
            <person name="Wang M."/>
            <person name="Pangilinan J."/>
            <person name="Lipzen A."/>
            <person name="Lesage-Meessen L."/>
            <person name="Navarro D."/>
            <person name="Riley R."/>
            <person name="Grigoriev I.V."/>
            <person name="Zhou S."/>
            <person name="Raouche S."/>
            <person name="Rosso M.N."/>
        </authorList>
    </citation>
    <scope>NUCLEOTIDE SEQUENCE [LARGE SCALE GENOMIC DNA]</scope>
    <source>
        <strain evidence="2 3">BRFM 1820</strain>
    </source>
</reference>
<dbReference type="AlphaFoldDB" id="A0A371CXM5"/>
<proteinExistence type="predicted"/>
<evidence type="ECO:0000313" key="3">
    <source>
        <dbReference type="Proteomes" id="UP000256964"/>
    </source>
</evidence>
<feature type="compositionally biased region" description="Basic and acidic residues" evidence="1">
    <location>
        <begin position="478"/>
        <end position="489"/>
    </location>
</feature>
<dbReference type="Proteomes" id="UP000256964">
    <property type="component" value="Unassembled WGS sequence"/>
</dbReference>
<sequence>MSKKEATITPNPKAAPTFGEGTITPAVLSAWENGCFMHFRDREVKDDKQVMKAAAQIHNEVLSDWYHSDYARFDAMSWDDFTVAVRARFLPKGWALSIYSDLFAAKQQPADTFNDFVLSVERLNARLRNTQYRQTEANLRGLLIANMNDDLRAMASDPTLMALADYVQWKTAVANLDAQRLRNVEMINTILAARGVNNSRTSNSAPRSNKGTSSSTTPSSSTALPKLTPAEKTLLNDHQGCYKCRRFYAGHLSGGCPNGFPKPESYAPLTSTMAQKVRDARTTKDNAKTRTVAAVNVPDEDTIEQNTVAGVYSGSPLAATSGILGAGSDSEECVSPLFSRHTILHARIESPSCDPSSIPLLIDGGSSTVLIRRDIVTRLQLRIRKLPEPYKLGNAWGTGESSSSEWVKLRISLADNSWTSITCRAIIVSSLCAPVILGKPFLESNCIVEDHSEHTLVDKRSGRDLLASSPRQPSPPLRPDEQRETRREADIAEQDQKRIQHLPVRQHVELLAFQERLQRENIDIKEEFADLFPDDIPHIDRLPDDVYHRFILKDPNMVIARRQYDCPKKYREVWK</sequence>
<evidence type="ECO:0000313" key="2">
    <source>
        <dbReference type="EMBL" id="RDX45043.1"/>
    </source>
</evidence>
<dbReference type="CDD" id="cd00303">
    <property type="entry name" value="retropepsin_like"/>
    <property type="match status" value="1"/>
</dbReference>
<evidence type="ECO:0000256" key="1">
    <source>
        <dbReference type="SAM" id="MobiDB-lite"/>
    </source>
</evidence>
<dbReference type="STRING" id="139420.A0A371CXM5"/>
<dbReference type="Gene3D" id="2.40.70.10">
    <property type="entry name" value="Acid Proteases"/>
    <property type="match status" value="1"/>
</dbReference>
<dbReference type="InterPro" id="IPR021109">
    <property type="entry name" value="Peptidase_aspartic_dom_sf"/>
</dbReference>
<protein>
    <submittedName>
        <fullName evidence="2">Uncharacterized protein</fullName>
    </submittedName>
</protein>
<feature type="region of interest" description="Disordered" evidence="1">
    <location>
        <begin position="198"/>
        <end position="225"/>
    </location>
</feature>
<feature type="compositionally biased region" description="Low complexity" evidence="1">
    <location>
        <begin position="212"/>
        <end position="222"/>
    </location>
</feature>
<accession>A0A371CXM5</accession>
<keyword evidence="3" id="KW-1185">Reference proteome</keyword>
<organism evidence="2 3">
    <name type="scientific">Lentinus brumalis</name>
    <dbReference type="NCBI Taxonomy" id="2498619"/>
    <lineage>
        <taxon>Eukaryota</taxon>
        <taxon>Fungi</taxon>
        <taxon>Dikarya</taxon>
        <taxon>Basidiomycota</taxon>
        <taxon>Agaricomycotina</taxon>
        <taxon>Agaricomycetes</taxon>
        <taxon>Polyporales</taxon>
        <taxon>Polyporaceae</taxon>
        <taxon>Lentinus</taxon>
    </lineage>
</organism>
<feature type="non-terminal residue" evidence="2">
    <location>
        <position position="1"/>
    </location>
</feature>
<feature type="compositionally biased region" description="Polar residues" evidence="1">
    <location>
        <begin position="198"/>
        <end position="211"/>
    </location>
</feature>
<name>A0A371CXM5_9APHY</name>
<feature type="region of interest" description="Disordered" evidence="1">
    <location>
        <begin position="459"/>
        <end position="489"/>
    </location>
</feature>